<dbReference type="EMBL" id="BK032585">
    <property type="protein sequence ID" value="DAF49622.1"/>
    <property type="molecule type" value="Genomic_DNA"/>
</dbReference>
<protein>
    <submittedName>
        <fullName evidence="1">Uncharacterized protein</fullName>
    </submittedName>
</protein>
<name>A0A8S5SFB3_9CAUD</name>
<organism evidence="1">
    <name type="scientific">Myoviridae sp. ctuev19</name>
    <dbReference type="NCBI Taxonomy" id="2827716"/>
    <lineage>
        <taxon>Viruses</taxon>
        <taxon>Duplodnaviria</taxon>
        <taxon>Heunggongvirae</taxon>
        <taxon>Uroviricota</taxon>
        <taxon>Caudoviricetes</taxon>
    </lineage>
</organism>
<evidence type="ECO:0000313" key="1">
    <source>
        <dbReference type="EMBL" id="DAF49622.1"/>
    </source>
</evidence>
<reference evidence="1" key="1">
    <citation type="journal article" date="2021" name="Proc. Natl. Acad. Sci. U.S.A.">
        <title>A Catalog of Tens of Thousands of Viruses from Human Metagenomes Reveals Hidden Associations with Chronic Diseases.</title>
        <authorList>
            <person name="Tisza M.J."/>
            <person name="Buck C.B."/>
        </authorList>
    </citation>
    <scope>NUCLEOTIDE SEQUENCE</scope>
    <source>
        <strain evidence="1">Ctuev19</strain>
    </source>
</reference>
<sequence>MRQSNIKKIVAMAQRQAMAAADRERIAIAVRTIMIYCYAMIQAGLSPKTVQKVRKIADDLIADKFDELKTDGVAEAWLRQQLEADGLKFQEIPPEVSFDFV</sequence>
<accession>A0A8S5SFB3</accession>
<proteinExistence type="predicted"/>